<accession>A0A7X1PSP0</accession>
<dbReference type="PANTHER" id="PTHR30092:SF0">
    <property type="entry name" value="INNER MEMBRANE PROTEIN CRED"/>
    <property type="match status" value="1"/>
</dbReference>
<dbReference type="PIRSF" id="PIRSF004548">
    <property type="entry name" value="CreD"/>
    <property type="match status" value="1"/>
</dbReference>
<dbReference type="GO" id="GO:0005886">
    <property type="term" value="C:plasma membrane"/>
    <property type="evidence" value="ECO:0007669"/>
    <property type="project" value="TreeGrafter"/>
</dbReference>
<proteinExistence type="predicted"/>
<dbReference type="PANTHER" id="PTHR30092">
    <property type="entry name" value="INNER MEMBRANE PROTEIN CRED"/>
    <property type="match status" value="1"/>
</dbReference>
<organism evidence="2 3">
    <name type="scientific">Pseudomonas piscis</name>
    <dbReference type="NCBI Taxonomy" id="2614538"/>
    <lineage>
        <taxon>Bacteria</taxon>
        <taxon>Pseudomonadati</taxon>
        <taxon>Pseudomonadota</taxon>
        <taxon>Gammaproteobacteria</taxon>
        <taxon>Pseudomonadales</taxon>
        <taxon>Pseudomonadaceae</taxon>
        <taxon>Pseudomonas</taxon>
    </lineage>
</organism>
<reference evidence="2 3" key="1">
    <citation type="submission" date="2019-10" db="EMBL/GenBank/DDBJ databases">
        <title>Pseudomonas dajingensis sp. nov., isolated from the profound head ulcers of farmed Murray cod (Maccullochella peelii peelii).</title>
        <authorList>
            <person name="Liu Y."/>
        </authorList>
    </citation>
    <scope>NUCLEOTIDE SEQUENCE [LARGE SCALE GENOMIC DNA]</scope>
    <source>
        <strain evidence="2 3">MC042</strain>
    </source>
</reference>
<dbReference type="RefSeq" id="WP_152899525.1">
    <property type="nucleotide sequence ID" value="NZ_WHUV01000006.1"/>
</dbReference>
<gene>
    <name evidence="2" type="primary">creD</name>
    <name evidence="2" type="ORF">GDH07_28375</name>
</gene>
<feature type="transmembrane region" description="Helical" evidence="1">
    <location>
        <begin position="363"/>
        <end position="383"/>
    </location>
</feature>
<dbReference type="EMBL" id="WHUV01000006">
    <property type="protein sequence ID" value="MQA57247.1"/>
    <property type="molecule type" value="Genomic_DNA"/>
</dbReference>
<dbReference type="Pfam" id="PF06123">
    <property type="entry name" value="CreD"/>
    <property type="match status" value="1"/>
</dbReference>
<dbReference type="InterPro" id="IPR010364">
    <property type="entry name" value="Uncharacterised_IM_CreD"/>
</dbReference>
<comment type="caution">
    <text evidence="2">The sequence shown here is derived from an EMBL/GenBank/DDBJ whole genome shotgun (WGS) entry which is preliminary data.</text>
</comment>
<evidence type="ECO:0000313" key="2">
    <source>
        <dbReference type="EMBL" id="MQA57247.1"/>
    </source>
</evidence>
<protein>
    <submittedName>
        <fullName evidence="2">Cell envelope integrity protein CreD</fullName>
    </submittedName>
</protein>
<dbReference type="NCBIfam" id="NF008712">
    <property type="entry name" value="PRK11715.1-1"/>
    <property type="match status" value="1"/>
</dbReference>
<evidence type="ECO:0000256" key="1">
    <source>
        <dbReference type="SAM" id="Phobius"/>
    </source>
</evidence>
<evidence type="ECO:0000313" key="3">
    <source>
        <dbReference type="Proteomes" id="UP000486534"/>
    </source>
</evidence>
<dbReference type="Proteomes" id="UP000486534">
    <property type="component" value="Unassembled WGS sequence"/>
</dbReference>
<feature type="transmembrane region" description="Helical" evidence="1">
    <location>
        <begin position="334"/>
        <end position="351"/>
    </location>
</feature>
<name>A0A7X1PSP0_9PSED</name>
<keyword evidence="1" id="KW-1133">Transmembrane helix</keyword>
<sequence>MNRNLSFKLGAIALLIILLMIPLLLISGLIGERQQLRDGVLEDIARSSSTQQQLRGPVLVVDYRKTVRTWKTDQKTKKRYQEVGEEQGRMFFLPEQFELDGKVQTELRARGIYEARLFHADNHISGQFVVPEQYGIKEDFADYKFDQPFLAVGISDIRGIENALQLQLNGQVLDFAPGTFVSWLDEGVHVTLPPLDLRKASRLDFAFDLRLQGTGQLAVLPVGKTSKVLLTANWPHPSFIGNYLPVRREVTEKGFSAIWQTSFFSTNLEHAMQRCAFGSQCQGFNSRSFGVSFIDPVDQYLKSDRAIKYALLFIGLTFAGFFLFEVLKSLAVHPIQYGLVGVALAFFYLLLLSLSEHLGFELAYGVSATACVGLIGFYVSHVLRSWRNGAMFASALAALYGLLYGLLSAEDYALLMGSLLLFGLLGVFMVLTRKLDWYGVGQRKETQPLNFDLGVIRE</sequence>
<feature type="transmembrane region" description="Helical" evidence="1">
    <location>
        <begin position="12"/>
        <end position="31"/>
    </location>
</feature>
<feature type="transmembrane region" description="Helical" evidence="1">
    <location>
        <begin position="390"/>
        <end position="407"/>
    </location>
</feature>
<dbReference type="AlphaFoldDB" id="A0A7X1PSP0"/>
<keyword evidence="1" id="KW-0472">Membrane</keyword>
<feature type="transmembrane region" description="Helical" evidence="1">
    <location>
        <begin position="413"/>
        <end position="431"/>
    </location>
</feature>
<keyword evidence="1" id="KW-0812">Transmembrane</keyword>
<feature type="transmembrane region" description="Helical" evidence="1">
    <location>
        <begin position="309"/>
        <end position="327"/>
    </location>
</feature>